<dbReference type="SUPFAM" id="SSF48317">
    <property type="entry name" value="Acid phosphatase/Vanadium-dependent haloperoxidase"/>
    <property type="match status" value="1"/>
</dbReference>
<dbReference type="Proteomes" id="UP001205601">
    <property type="component" value="Unassembled WGS sequence"/>
</dbReference>
<keyword evidence="1" id="KW-0812">Transmembrane</keyword>
<keyword evidence="1" id="KW-0472">Membrane</keyword>
<sequence>MTTWSEHLRQRASEFSRKRGIDGLLAVLIAVGAVLLFVFIKLAEEVMEGETRAFDEAILLALRTPGDLSQPIGPLWVQELVRDFTALGSTGVLAILTLGVVAWLLFSGKRRTAGLVLVAVLGGVVFSSLLKIGFARPRPDLVPHSVAVFTNSFPSGHAMMSAVVYLTLGFLVARTQRTVALKVYMLVSALFLTLLVGVSRVYLGVHWPSDVLAGWALGACWALMCSLVMSRLQGAGRAEPESPSA</sequence>
<dbReference type="EMBL" id="JAOCQF010000001">
    <property type="protein sequence ID" value="MCT8328974.1"/>
    <property type="molecule type" value="Genomic_DNA"/>
</dbReference>
<feature type="transmembrane region" description="Helical" evidence="1">
    <location>
        <begin position="113"/>
        <end position="134"/>
    </location>
</feature>
<evidence type="ECO:0000256" key="1">
    <source>
        <dbReference type="SAM" id="Phobius"/>
    </source>
</evidence>
<dbReference type="Pfam" id="PF01569">
    <property type="entry name" value="PAP2"/>
    <property type="match status" value="1"/>
</dbReference>
<gene>
    <name evidence="3" type="ORF">N5I32_05545</name>
</gene>
<organism evidence="3 4">
    <name type="scientific">Albidovulum sediminis</name>
    <dbReference type="NCBI Taxonomy" id="3066345"/>
    <lineage>
        <taxon>Bacteria</taxon>
        <taxon>Pseudomonadati</taxon>
        <taxon>Pseudomonadota</taxon>
        <taxon>Alphaproteobacteria</taxon>
        <taxon>Rhodobacterales</taxon>
        <taxon>Paracoccaceae</taxon>
        <taxon>Albidovulum</taxon>
    </lineage>
</organism>
<reference evidence="4" key="1">
    <citation type="submission" date="2023-07" db="EMBL/GenBank/DDBJ databases">
        <title>Defluviimonas sediminis sp. nov., isolated from mangrove sediment.</title>
        <authorList>
            <person name="Liu L."/>
            <person name="Li J."/>
            <person name="Huang Y."/>
            <person name="Pan J."/>
            <person name="Li M."/>
        </authorList>
    </citation>
    <scope>NUCLEOTIDE SEQUENCE [LARGE SCALE GENOMIC DNA]</scope>
    <source>
        <strain evidence="4">FT324</strain>
    </source>
</reference>
<dbReference type="RefSeq" id="WP_261494398.1">
    <property type="nucleotide sequence ID" value="NZ_JAOCQF010000001.1"/>
</dbReference>
<proteinExistence type="predicted"/>
<dbReference type="Gene3D" id="1.20.144.10">
    <property type="entry name" value="Phosphatidic acid phosphatase type 2/haloperoxidase"/>
    <property type="match status" value="2"/>
</dbReference>
<accession>A0ABT2NJ75</accession>
<dbReference type="PANTHER" id="PTHR14969">
    <property type="entry name" value="SPHINGOSINE-1-PHOSPHATE PHOSPHOHYDROLASE"/>
    <property type="match status" value="1"/>
</dbReference>
<dbReference type="InterPro" id="IPR036938">
    <property type="entry name" value="PAP2/HPO_sf"/>
</dbReference>
<dbReference type="CDD" id="cd03392">
    <property type="entry name" value="PAP2_like_2"/>
    <property type="match status" value="1"/>
</dbReference>
<feature type="transmembrane region" description="Helical" evidence="1">
    <location>
        <begin position="21"/>
        <end position="40"/>
    </location>
</feature>
<feature type="transmembrane region" description="Helical" evidence="1">
    <location>
        <begin position="184"/>
        <end position="205"/>
    </location>
</feature>
<keyword evidence="4" id="KW-1185">Reference proteome</keyword>
<feature type="transmembrane region" description="Helical" evidence="1">
    <location>
        <begin position="211"/>
        <end position="229"/>
    </location>
</feature>
<dbReference type="SMART" id="SM00014">
    <property type="entry name" value="acidPPc"/>
    <property type="match status" value="1"/>
</dbReference>
<feature type="transmembrane region" description="Helical" evidence="1">
    <location>
        <begin position="84"/>
        <end position="106"/>
    </location>
</feature>
<keyword evidence="1" id="KW-1133">Transmembrane helix</keyword>
<evidence type="ECO:0000259" key="2">
    <source>
        <dbReference type="SMART" id="SM00014"/>
    </source>
</evidence>
<feature type="transmembrane region" description="Helical" evidence="1">
    <location>
        <begin position="154"/>
        <end position="172"/>
    </location>
</feature>
<evidence type="ECO:0000313" key="4">
    <source>
        <dbReference type="Proteomes" id="UP001205601"/>
    </source>
</evidence>
<name>A0ABT2NJ75_9RHOB</name>
<protein>
    <submittedName>
        <fullName evidence="3">Phosphatase PAP2 family protein</fullName>
    </submittedName>
</protein>
<comment type="caution">
    <text evidence="3">The sequence shown here is derived from an EMBL/GenBank/DDBJ whole genome shotgun (WGS) entry which is preliminary data.</text>
</comment>
<dbReference type="InterPro" id="IPR000326">
    <property type="entry name" value="PAP2/HPO"/>
</dbReference>
<evidence type="ECO:0000313" key="3">
    <source>
        <dbReference type="EMBL" id="MCT8328974.1"/>
    </source>
</evidence>
<dbReference type="PANTHER" id="PTHR14969:SF13">
    <property type="entry name" value="AT30094P"/>
    <property type="match status" value="1"/>
</dbReference>
<feature type="domain" description="Phosphatidic acid phosphatase type 2/haloperoxidase" evidence="2">
    <location>
        <begin position="112"/>
        <end position="226"/>
    </location>
</feature>